<dbReference type="InterPro" id="IPR015824">
    <property type="entry name" value="Phosphoglycerate_kinase_N"/>
</dbReference>
<dbReference type="Proteomes" id="UP001642260">
    <property type="component" value="Unassembled WGS sequence"/>
</dbReference>
<dbReference type="GO" id="GO:0004618">
    <property type="term" value="F:phosphoglycerate kinase activity"/>
    <property type="evidence" value="ECO:0007669"/>
    <property type="project" value="UniProtKB-EC"/>
</dbReference>
<evidence type="ECO:0000256" key="6">
    <source>
        <dbReference type="ARBA" id="ARBA00022777"/>
    </source>
</evidence>
<dbReference type="AlphaFoldDB" id="A0ABC8JB47"/>
<dbReference type="SUPFAM" id="SSF53748">
    <property type="entry name" value="Phosphoglycerate kinase"/>
    <property type="match status" value="1"/>
</dbReference>
<dbReference type="EMBL" id="CAKOAT010073044">
    <property type="protein sequence ID" value="CAH8311474.1"/>
    <property type="molecule type" value="Genomic_DNA"/>
</dbReference>
<feature type="compositionally biased region" description="Basic residues" evidence="8">
    <location>
        <begin position="90"/>
        <end position="106"/>
    </location>
</feature>
<comment type="caution">
    <text evidence="9">The sequence shown here is derived from an EMBL/GenBank/DDBJ whole genome shotgun (WGS) entry which is preliminary data.</text>
</comment>
<dbReference type="InterPro" id="IPR036043">
    <property type="entry name" value="Phosphoglycerate_kinase_sf"/>
</dbReference>
<keyword evidence="6" id="KW-0418">Kinase</keyword>
<evidence type="ECO:0000313" key="9">
    <source>
        <dbReference type="EMBL" id="CAH8311474.1"/>
    </source>
</evidence>
<reference evidence="9 10" key="1">
    <citation type="submission" date="2022-03" db="EMBL/GenBank/DDBJ databases">
        <authorList>
            <person name="Macdonald S."/>
            <person name="Ahmed S."/>
            <person name="Newling K."/>
        </authorList>
    </citation>
    <scope>NUCLEOTIDE SEQUENCE [LARGE SCALE GENOMIC DNA]</scope>
</reference>
<evidence type="ECO:0000256" key="1">
    <source>
        <dbReference type="ARBA" id="ARBA00001946"/>
    </source>
</evidence>
<keyword evidence="7" id="KW-0067">ATP-binding</keyword>
<evidence type="ECO:0000256" key="3">
    <source>
        <dbReference type="ARBA" id="ARBA00013061"/>
    </source>
</evidence>
<dbReference type="EC" id="2.7.2.3" evidence="3"/>
<keyword evidence="4" id="KW-0808">Transferase</keyword>
<evidence type="ECO:0000256" key="2">
    <source>
        <dbReference type="ARBA" id="ARBA00008982"/>
    </source>
</evidence>
<feature type="region of interest" description="Disordered" evidence="8">
    <location>
        <begin position="90"/>
        <end position="113"/>
    </location>
</feature>
<evidence type="ECO:0000256" key="4">
    <source>
        <dbReference type="ARBA" id="ARBA00022679"/>
    </source>
</evidence>
<keyword evidence="10" id="KW-1185">Reference proteome</keyword>
<gene>
    <name evidence="9" type="ORF">ERUC_LOCUS5972</name>
</gene>
<evidence type="ECO:0000256" key="8">
    <source>
        <dbReference type="SAM" id="MobiDB-lite"/>
    </source>
</evidence>
<protein>
    <recommendedName>
        <fullName evidence="3">phosphoglycerate kinase</fullName>
        <ecNumber evidence="3">2.7.2.3</ecNumber>
    </recommendedName>
</protein>
<comment type="cofactor">
    <cofactor evidence="1">
        <name>Mg(2+)</name>
        <dbReference type="ChEBI" id="CHEBI:18420"/>
    </cofactor>
</comment>
<organism evidence="9 10">
    <name type="scientific">Eruca vesicaria subsp. sativa</name>
    <name type="common">Garden rocket</name>
    <name type="synonym">Eruca sativa</name>
    <dbReference type="NCBI Taxonomy" id="29727"/>
    <lineage>
        <taxon>Eukaryota</taxon>
        <taxon>Viridiplantae</taxon>
        <taxon>Streptophyta</taxon>
        <taxon>Embryophyta</taxon>
        <taxon>Tracheophyta</taxon>
        <taxon>Spermatophyta</taxon>
        <taxon>Magnoliopsida</taxon>
        <taxon>eudicotyledons</taxon>
        <taxon>Gunneridae</taxon>
        <taxon>Pentapetalae</taxon>
        <taxon>rosids</taxon>
        <taxon>malvids</taxon>
        <taxon>Brassicales</taxon>
        <taxon>Brassicaceae</taxon>
        <taxon>Brassiceae</taxon>
        <taxon>Eruca</taxon>
    </lineage>
</organism>
<accession>A0ABC8JB47</accession>
<evidence type="ECO:0000256" key="7">
    <source>
        <dbReference type="ARBA" id="ARBA00022840"/>
    </source>
</evidence>
<comment type="similarity">
    <text evidence="2">Belongs to the phosphoglycerate kinase family.</text>
</comment>
<name>A0ABC8JB47_ERUVS</name>
<sequence>MIAPTSLMAPATRIQAAVSTVKYLMGNRSRVVLWSHLKKADGGGLGVNSGGLELASVSPRRQRSRVPCRQRFRTCRRRHPWCRRWIQNRGRRRKRGKGGRRRRQRREIRLRVN</sequence>
<dbReference type="GO" id="GO:0005524">
    <property type="term" value="F:ATP binding"/>
    <property type="evidence" value="ECO:0007669"/>
    <property type="project" value="UniProtKB-KW"/>
</dbReference>
<evidence type="ECO:0000256" key="5">
    <source>
        <dbReference type="ARBA" id="ARBA00022741"/>
    </source>
</evidence>
<evidence type="ECO:0000313" key="10">
    <source>
        <dbReference type="Proteomes" id="UP001642260"/>
    </source>
</evidence>
<dbReference type="Gene3D" id="3.40.50.1260">
    <property type="entry name" value="Phosphoglycerate kinase, N-terminal domain"/>
    <property type="match status" value="1"/>
</dbReference>
<keyword evidence="5" id="KW-0547">Nucleotide-binding</keyword>
<proteinExistence type="inferred from homology"/>